<evidence type="ECO:0000256" key="5">
    <source>
        <dbReference type="ARBA" id="ARBA00023163"/>
    </source>
</evidence>
<dbReference type="Gene3D" id="6.10.250.690">
    <property type="match status" value="1"/>
</dbReference>
<dbReference type="Gene3D" id="1.10.10.10">
    <property type="entry name" value="Winged helix-like DNA-binding domain superfamily/Winged helix DNA-binding domain"/>
    <property type="match status" value="1"/>
</dbReference>
<dbReference type="GO" id="GO:0003677">
    <property type="term" value="F:DNA binding"/>
    <property type="evidence" value="ECO:0007669"/>
    <property type="project" value="UniProtKB-KW"/>
</dbReference>
<dbReference type="SUPFAM" id="SSF46894">
    <property type="entry name" value="C-terminal effector domain of the bipartite response regulators"/>
    <property type="match status" value="1"/>
</dbReference>
<dbReference type="InterPro" id="IPR016032">
    <property type="entry name" value="Sig_transdc_resp-reg_C-effctor"/>
</dbReference>
<sequence length="224" mass="25481">MNILIVEDEIDLGSIVRDYLNSNGFNCTLVHDADSGLEKIQQESWDLIVLDVMLPSKTGSINGLRLCQEVRNNTNTPVIIMSARIEETDRLLGFELGADDYICKPFSPRELVARVKAILKRVNPELPTQDFQLIKESLTAMYGANKVELTLIEYRILKTLSARPNTIISRDDLMRNAYSDHRIVSDRTMDSHITKLRKKLLPLTDKEIIHSVYGAGYKFQISDK</sequence>
<feature type="domain" description="Response regulatory" evidence="8">
    <location>
        <begin position="2"/>
        <end position="119"/>
    </location>
</feature>
<dbReference type="Pfam" id="PF00072">
    <property type="entry name" value="Response_reg"/>
    <property type="match status" value="1"/>
</dbReference>
<dbReference type="SMART" id="SM00448">
    <property type="entry name" value="REC"/>
    <property type="match status" value="1"/>
</dbReference>
<evidence type="ECO:0000259" key="8">
    <source>
        <dbReference type="PROSITE" id="PS50110"/>
    </source>
</evidence>
<dbReference type="InterPro" id="IPR036388">
    <property type="entry name" value="WH-like_DNA-bd_sf"/>
</dbReference>
<dbReference type="Pfam" id="PF00486">
    <property type="entry name" value="Trans_reg_C"/>
    <property type="match status" value="1"/>
</dbReference>
<dbReference type="InterPro" id="IPR001789">
    <property type="entry name" value="Sig_transdc_resp-reg_receiver"/>
</dbReference>
<name>A0ABQ3AR73_9GAMM</name>
<evidence type="ECO:0000313" key="10">
    <source>
        <dbReference type="EMBL" id="GGY65353.1"/>
    </source>
</evidence>
<organism evidence="10 11">
    <name type="scientific">Cellvibrio zantedeschiae</name>
    <dbReference type="NCBI Taxonomy" id="1237077"/>
    <lineage>
        <taxon>Bacteria</taxon>
        <taxon>Pseudomonadati</taxon>
        <taxon>Pseudomonadota</taxon>
        <taxon>Gammaproteobacteria</taxon>
        <taxon>Cellvibrionales</taxon>
        <taxon>Cellvibrionaceae</taxon>
        <taxon>Cellvibrio</taxon>
    </lineage>
</organism>
<dbReference type="SMART" id="SM00862">
    <property type="entry name" value="Trans_reg_C"/>
    <property type="match status" value="1"/>
</dbReference>
<evidence type="ECO:0000256" key="4">
    <source>
        <dbReference type="ARBA" id="ARBA00023125"/>
    </source>
</evidence>
<dbReference type="RefSeq" id="WP_189416028.1">
    <property type="nucleotide sequence ID" value="NZ_BMYZ01000001.1"/>
</dbReference>
<feature type="domain" description="OmpR/PhoB-type" evidence="9">
    <location>
        <begin position="123"/>
        <end position="221"/>
    </location>
</feature>
<dbReference type="InterPro" id="IPR001867">
    <property type="entry name" value="OmpR/PhoB-type_DNA-bd"/>
</dbReference>
<gene>
    <name evidence="10" type="ORF">GCM10011613_06510</name>
</gene>
<keyword evidence="5" id="KW-0804">Transcription</keyword>
<feature type="modified residue" description="4-aspartylphosphate" evidence="6">
    <location>
        <position position="51"/>
    </location>
</feature>
<keyword evidence="1 6" id="KW-0597">Phosphoprotein</keyword>
<feature type="DNA-binding region" description="OmpR/PhoB-type" evidence="7">
    <location>
        <begin position="123"/>
        <end position="221"/>
    </location>
</feature>
<keyword evidence="11" id="KW-1185">Reference proteome</keyword>
<reference evidence="11" key="1">
    <citation type="journal article" date="2019" name="Int. J. Syst. Evol. Microbiol.">
        <title>The Global Catalogue of Microorganisms (GCM) 10K type strain sequencing project: providing services to taxonomists for standard genome sequencing and annotation.</title>
        <authorList>
            <consortium name="The Broad Institute Genomics Platform"/>
            <consortium name="The Broad Institute Genome Sequencing Center for Infectious Disease"/>
            <person name="Wu L."/>
            <person name="Ma J."/>
        </authorList>
    </citation>
    <scope>NUCLEOTIDE SEQUENCE [LARGE SCALE GENOMIC DNA]</scope>
    <source>
        <strain evidence="11">KCTC 32239</strain>
    </source>
</reference>
<dbReference type="Proteomes" id="UP000619761">
    <property type="component" value="Unassembled WGS sequence"/>
</dbReference>
<protein>
    <submittedName>
        <fullName evidence="10">DNA-binding response regulator</fullName>
    </submittedName>
</protein>
<keyword evidence="3" id="KW-0805">Transcription regulation</keyword>
<dbReference type="PANTHER" id="PTHR48111">
    <property type="entry name" value="REGULATOR OF RPOS"/>
    <property type="match status" value="1"/>
</dbReference>
<evidence type="ECO:0000259" key="9">
    <source>
        <dbReference type="PROSITE" id="PS51755"/>
    </source>
</evidence>
<evidence type="ECO:0000256" key="1">
    <source>
        <dbReference type="ARBA" id="ARBA00022553"/>
    </source>
</evidence>
<proteinExistence type="predicted"/>
<dbReference type="CDD" id="cd00383">
    <property type="entry name" value="trans_reg_C"/>
    <property type="match status" value="1"/>
</dbReference>
<dbReference type="InterPro" id="IPR039420">
    <property type="entry name" value="WalR-like"/>
</dbReference>
<evidence type="ECO:0000256" key="2">
    <source>
        <dbReference type="ARBA" id="ARBA00023012"/>
    </source>
</evidence>
<comment type="caution">
    <text evidence="10">The sequence shown here is derived from an EMBL/GenBank/DDBJ whole genome shotgun (WGS) entry which is preliminary data.</text>
</comment>
<dbReference type="InterPro" id="IPR011006">
    <property type="entry name" value="CheY-like_superfamily"/>
</dbReference>
<evidence type="ECO:0000256" key="7">
    <source>
        <dbReference type="PROSITE-ProRule" id="PRU01091"/>
    </source>
</evidence>
<evidence type="ECO:0000256" key="6">
    <source>
        <dbReference type="PROSITE-ProRule" id="PRU00169"/>
    </source>
</evidence>
<dbReference type="PROSITE" id="PS50110">
    <property type="entry name" value="RESPONSE_REGULATORY"/>
    <property type="match status" value="1"/>
</dbReference>
<keyword evidence="4 7" id="KW-0238">DNA-binding</keyword>
<dbReference type="EMBL" id="BMYZ01000001">
    <property type="protein sequence ID" value="GGY65353.1"/>
    <property type="molecule type" value="Genomic_DNA"/>
</dbReference>
<dbReference type="PROSITE" id="PS51755">
    <property type="entry name" value="OMPR_PHOB"/>
    <property type="match status" value="1"/>
</dbReference>
<dbReference type="SUPFAM" id="SSF52172">
    <property type="entry name" value="CheY-like"/>
    <property type="match status" value="1"/>
</dbReference>
<accession>A0ABQ3AR73</accession>
<evidence type="ECO:0000313" key="11">
    <source>
        <dbReference type="Proteomes" id="UP000619761"/>
    </source>
</evidence>
<dbReference type="Gene3D" id="3.40.50.2300">
    <property type="match status" value="1"/>
</dbReference>
<keyword evidence="2" id="KW-0902">Two-component regulatory system</keyword>
<evidence type="ECO:0000256" key="3">
    <source>
        <dbReference type="ARBA" id="ARBA00023015"/>
    </source>
</evidence>
<dbReference type="PANTHER" id="PTHR48111:SF4">
    <property type="entry name" value="DNA-BINDING DUAL TRANSCRIPTIONAL REGULATOR OMPR"/>
    <property type="match status" value="1"/>
</dbReference>